<proteinExistence type="predicted"/>
<evidence type="ECO:0000313" key="2">
    <source>
        <dbReference type="EMBL" id="EGD60170.1"/>
    </source>
</evidence>
<evidence type="ECO:0000313" key="3">
    <source>
        <dbReference type="Proteomes" id="UP000004728"/>
    </source>
</evidence>
<sequence>MIRSVGTAGYLVERHGSSPGSSYLCADETRTGGPGQSKLIE</sequence>
<name>F1Z5R0_9SPHN</name>
<dbReference type="InParanoid" id="F1Z5R0"/>
<accession>F1Z5R0</accession>
<gene>
    <name evidence="2" type="ORF">Y88_2044</name>
</gene>
<feature type="region of interest" description="Disordered" evidence="1">
    <location>
        <begin position="1"/>
        <end position="41"/>
    </location>
</feature>
<organism evidence="2 3">
    <name type="scientific">Novosphingobium nitrogenifigens DSM 19370</name>
    <dbReference type="NCBI Taxonomy" id="983920"/>
    <lineage>
        <taxon>Bacteria</taxon>
        <taxon>Pseudomonadati</taxon>
        <taxon>Pseudomonadota</taxon>
        <taxon>Alphaproteobacteria</taxon>
        <taxon>Sphingomonadales</taxon>
        <taxon>Sphingomonadaceae</taxon>
        <taxon>Novosphingobium</taxon>
    </lineage>
</organism>
<dbReference type="HOGENOM" id="CLU_3273573_0_0_5"/>
<dbReference type="EMBL" id="AEWJ01000023">
    <property type="protein sequence ID" value="EGD60170.1"/>
    <property type="molecule type" value="Genomic_DNA"/>
</dbReference>
<reference evidence="2 3" key="1">
    <citation type="journal article" date="2012" name="J. Bacteriol.">
        <title>Draft Genome Sequence of Novosphingobium nitrogenifigens Y88T.</title>
        <authorList>
            <person name="Strabala T.J."/>
            <person name="Macdonald L."/>
            <person name="Liu V."/>
            <person name="Smit A.M."/>
        </authorList>
    </citation>
    <scope>NUCLEOTIDE SEQUENCE [LARGE SCALE GENOMIC DNA]</scope>
    <source>
        <strain evidence="2 3">DSM 19370</strain>
    </source>
</reference>
<dbReference type="Proteomes" id="UP000004728">
    <property type="component" value="Unassembled WGS sequence"/>
</dbReference>
<dbReference type="AlphaFoldDB" id="F1Z5R0"/>
<evidence type="ECO:0000256" key="1">
    <source>
        <dbReference type="SAM" id="MobiDB-lite"/>
    </source>
</evidence>
<comment type="caution">
    <text evidence="2">The sequence shown here is derived from an EMBL/GenBank/DDBJ whole genome shotgun (WGS) entry which is preliminary data.</text>
</comment>
<keyword evidence="3" id="KW-1185">Reference proteome</keyword>
<protein>
    <submittedName>
        <fullName evidence="2">Uncharacterized protein</fullName>
    </submittedName>
</protein>